<organism evidence="1">
    <name type="scientific">Cladocopium goreaui</name>
    <dbReference type="NCBI Taxonomy" id="2562237"/>
    <lineage>
        <taxon>Eukaryota</taxon>
        <taxon>Sar</taxon>
        <taxon>Alveolata</taxon>
        <taxon>Dinophyceae</taxon>
        <taxon>Suessiales</taxon>
        <taxon>Symbiodiniaceae</taxon>
        <taxon>Cladocopium</taxon>
    </lineage>
</organism>
<dbReference type="EMBL" id="CAMXCT010004541">
    <property type="protein sequence ID" value="CAI4009481.1"/>
    <property type="molecule type" value="Genomic_DNA"/>
</dbReference>
<keyword evidence="3" id="KW-1185">Reference proteome</keyword>
<dbReference type="AlphaFoldDB" id="A0A9P1DH20"/>
<evidence type="ECO:0000313" key="1">
    <source>
        <dbReference type="EMBL" id="CAI4009481.1"/>
    </source>
</evidence>
<comment type="caution">
    <text evidence="1">The sequence shown here is derived from an EMBL/GenBank/DDBJ whole genome shotgun (WGS) entry which is preliminary data.</text>
</comment>
<dbReference type="Proteomes" id="UP001152797">
    <property type="component" value="Unassembled WGS sequence"/>
</dbReference>
<proteinExistence type="predicted"/>
<evidence type="ECO:0000313" key="3">
    <source>
        <dbReference type="Proteomes" id="UP001152797"/>
    </source>
</evidence>
<gene>
    <name evidence="1" type="ORF">C1SCF055_LOCUS34837</name>
</gene>
<evidence type="ECO:0000313" key="2">
    <source>
        <dbReference type="EMBL" id="CAL4796793.1"/>
    </source>
</evidence>
<reference evidence="1" key="1">
    <citation type="submission" date="2022-10" db="EMBL/GenBank/DDBJ databases">
        <authorList>
            <person name="Chen Y."/>
            <person name="Dougan E. K."/>
            <person name="Chan C."/>
            <person name="Rhodes N."/>
            <person name="Thang M."/>
        </authorList>
    </citation>
    <scope>NUCLEOTIDE SEQUENCE</scope>
</reference>
<name>A0A9P1DH20_9DINO</name>
<sequence length="151" mass="16960">MSHFTRDLAAFLASRTWNEQQIDDFEASREVSRNIVNFIGWDNSTQPLIDFWVVLTMVKVIQDGRDASDIGPQGMGSKPFPALGMGHLVNVNCYQKKYMKLEAATAVKLCQMLHANVDALMMSNESERALQLLQDVQDSFEAALAFLEKTS</sequence>
<dbReference type="EMBL" id="CAMXCT020004541">
    <property type="protein sequence ID" value="CAL1162856.1"/>
    <property type="molecule type" value="Genomic_DNA"/>
</dbReference>
<dbReference type="EMBL" id="CAMXCT030004541">
    <property type="protein sequence ID" value="CAL4796793.1"/>
    <property type="molecule type" value="Genomic_DNA"/>
</dbReference>
<protein>
    <submittedName>
        <fullName evidence="1">Uncharacterized protein</fullName>
    </submittedName>
</protein>
<reference evidence="2 3" key="2">
    <citation type="submission" date="2024-05" db="EMBL/GenBank/DDBJ databases">
        <authorList>
            <person name="Chen Y."/>
            <person name="Shah S."/>
            <person name="Dougan E. K."/>
            <person name="Thang M."/>
            <person name="Chan C."/>
        </authorList>
    </citation>
    <scope>NUCLEOTIDE SEQUENCE [LARGE SCALE GENOMIC DNA]</scope>
</reference>
<accession>A0A9P1DH20</accession>